<accession>A0A165Q5F9</accession>
<dbReference type="EMBL" id="KV425885">
    <property type="protein sequence ID" value="KZW03107.1"/>
    <property type="molecule type" value="Genomic_DNA"/>
</dbReference>
<keyword evidence="2" id="KW-1185">Reference proteome</keyword>
<protein>
    <submittedName>
        <fullName evidence="1">Uncharacterized protein</fullName>
    </submittedName>
</protein>
<gene>
    <name evidence="1" type="ORF">EXIGLDRAFT_320578</name>
</gene>
<proteinExistence type="predicted"/>
<evidence type="ECO:0000313" key="1">
    <source>
        <dbReference type="EMBL" id="KZW03107.1"/>
    </source>
</evidence>
<sequence>MVTLWWPRGANHWAAHRGLLPLRSNSRPSQGVRIARFLFFLSGMSCVFPCNIPPSANLLFLRFQSSVSSFQSNPCICLSQPELAAEAKYYLDTGEHGVSICGDDQPGAWPTLT</sequence>
<dbReference type="AlphaFoldDB" id="A0A165Q5F9"/>
<name>A0A165Q5F9_EXIGL</name>
<organism evidence="1 2">
    <name type="scientific">Exidia glandulosa HHB12029</name>
    <dbReference type="NCBI Taxonomy" id="1314781"/>
    <lineage>
        <taxon>Eukaryota</taxon>
        <taxon>Fungi</taxon>
        <taxon>Dikarya</taxon>
        <taxon>Basidiomycota</taxon>
        <taxon>Agaricomycotina</taxon>
        <taxon>Agaricomycetes</taxon>
        <taxon>Auriculariales</taxon>
        <taxon>Exidiaceae</taxon>
        <taxon>Exidia</taxon>
    </lineage>
</organism>
<dbReference type="InParanoid" id="A0A165Q5F9"/>
<evidence type="ECO:0000313" key="2">
    <source>
        <dbReference type="Proteomes" id="UP000077266"/>
    </source>
</evidence>
<reference evidence="1 2" key="1">
    <citation type="journal article" date="2016" name="Mol. Biol. Evol.">
        <title>Comparative Genomics of Early-Diverging Mushroom-Forming Fungi Provides Insights into the Origins of Lignocellulose Decay Capabilities.</title>
        <authorList>
            <person name="Nagy L.G."/>
            <person name="Riley R."/>
            <person name="Tritt A."/>
            <person name="Adam C."/>
            <person name="Daum C."/>
            <person name="Floudas D."/>
            <person name="Sun H."/>
            <person name="Yadav J.S."/>
            <person name="Pangilinan J."/>
            <person name="Larsson K.H."/>
            <person name="Matsuura K."/>
            <person name="Barry K."/>
            <person name="Labutti K."/>
            <person name="Kuo R."/>
            <person name="Ohm R.A."/>
            <person name="Bhattacharya S.S."/>
            <person name="Shirouzu T."/>
            <person name="Yoshinaga Y."/>
            <person name="Martin F.M."/>
            <person name="Grigoriev I.V."/>
            <person name="Hibbett D.S."/>
        </authorList>
    </citation>
    <scope>NUCLEOTIDE SEQUENCE [LARGE SCALE GENOMIC DNA]</scope>
    <source>
        <strain evidence="1 2">HHB12029</strain>
    </source>
</reference>
<dbReference type="Proteomes" id="UP000077266">
    <property type="component" value="Unassembled WGS sequence"/>
</dbReference>